<evidence type="ECO:0000313" key="1">
    <source>
        <dbReference type="EMBL" id="EYF03849.1"/>
    </source>
</evidence>
<comment type="caution">
    <text evidence="1">The sequence shown here is derived from an EMBL/GenBank/DDBJ whole genome shotgun (WGS) entry which is preliminary data.</text>
</comment>
<dbReference type="Proteomes" id="UP000019678">
    <property type="component" value="Unassembled WGS sequence"/>
</dbReference>
<protein>
    <submittedName>
        <fullName evidence="1">Uncharacterized protein</fullName>
    </submittedName>
</protein>
<proteinExistence type="predicted"/>
<keyword evidence="2" id="KW-1185">Reference proteome</keyword>
<organism evidence="1 2">
    <name type="scientific">Chondromyces apiculatus DSM 436</name>
    <dbReference type="NCBI Taxonomy" id="1192034"/>
    <lineage>
        <taxon>Bacteria</taxon>
        <taxon>Pseudomonadati</taxon>
        <taxon>Myxococcota</taxon>
        <taxon>Polyangia</taxon>
        <taxon>Polyangiales</taxon>
        <taxon>Polyangiaceae</taxon>
        <taxon>Chondromyces</taxon>
    </lineage>
</organism>
<evidence type="ECO:0000313" key="2">
    <source>
        <dbReference type="Proteomes" id="UP000019678"/>
    </source>
</evidence>
<dbReference type="EMBL" id="ASRX01000041">
    <property type="protein sequence ID" value="EYF03849.1"/>
    <property type="molecule type" value="Genomic_DNA"/>
</dbReference>
<accession>A0A017T3L4</accession>
<reference evidence="1 2" key="1">
    <citation type="submission" date="2013-05" db="EMBL/GenBank/DDBJ databases">
        <title>Genome assembly of Chondromyces apiculatus DSM 436.</title>
        <authorList>
            <person name="Sharma G."/>
            <person name="Khatri I."/>
            <person name="Kaur C."/>
            <person name="Mayilraj S."/>
            <person name="Subramanian S."/>
        </authorList>
    </citation>
    <scope>NUCLEOTIDE SEQUENCE [LARGE SCALE GENOMIC DNA]</scope>
    <source>
        <strain evidence="1 2">DSM 436</strain>
    </source>
</reference>
<dbReference type="AlphaFoldDB" id="A0A017T3L4"/>
<sequence>MAGVTLAVGALVLGVEWRPSGTPEGAVEAAAVGDRQEMVTAPGALPSWAMTPRPYGSRVEEAQAGARQGDPRRAAISTVREAARQYRVGRQNIFFDEAAFLAAMPEVDARYLSTLQEELERASELAALPASTRFMGDRPEVVLERMAMIDLLAGLAEHEQGATDALVALLVAPIDGALPEVAKKALVGERYDMLVALVQVDREAAMEAFSRIEHRELRRLLRPALLKGLYEEGLSVEAADEMTAHL</sequence>
<gene>
    <name evidence="1" type="ORF">CAP_5113</name>
</gene>
<name>A0A017T3L4_9BACT</name>